<gene>
    <name evidence="1" type="ORF">Q649_00842</name>
</gene>
<protein>
    <submittedName>
        <fullName evidence="1">Uncharacterized protein</fullName>
    </submittedName>
</protein>
<evidence type="ECO:0000313" key="1">
    <source>
        <dbReference type="EMBL" id="ETS15893.1"/>
    </source>
</evidence>
<dbReference type="HOGENOM" id="CLU_2680220_0_0_5"/>
<proteinExistence type="predicted"/>
<name>W3TZB4_BARQI</name>
<dbReference type="EMBL" id="AZZX01000009">
    <property type="protein sequence ID" value="ETS15893.1"/>
    <property type="molecule type" value="Genomic_DNA"/>
</dbReference>
<evidence type="ECO:0000313" key="2">
    <source>
        <dbReference type="Proteomes" id="UP000018945"/>
    </source>
</evidence>
<dbReference type="AlphaFoldDB" id="W3TZB4"/>
<organism evidence="1 2">
    <name type="scientific">Bartonella quintana JK 73</name>
    <dbReference type="NCBI Taxonomy" id="1402976"/>
    <lineage>
        <taxon>Bacteria</taxon>
        <taxon>Pseudomonadati</taxon>
        <taxon>Pseudomonadota</taxon>
        <taxon>Alphaproteobacteria</taxon>
        <taxon>Hyphomicrobiales</taxon>
        <taxon>Bartonellaceae</taxon>
        <taxon>Bartonella</taxon>
    </lineage>
</organism>
<accession>W3TZB4</accession>
<sequence>MGWRKIYKYDIVAEKYELKFSYQMKLWLSLSVIFISSNFKRHNRFIPTVDFVDMLRNGRKDGEFFKTSFYVVEW</sequence>
<comment type="caution">
    <text evidence="1">The sequence shown here is derived from an EMBL/GenBank/DDBJ whole genome shotgun (WGS) entry which is preliminary data.</text>
</comment>
<dbReference type="Proteomes" id="UP000018945">
    <property type="component" value="Unassembled WGS sequence"/>
</dbReference>
<reference evidence="1 2" key="1">
    <citation type="submission" date="2013-12" db="EMBL/GenBank/DDBJ databases">
        <title>The Genome Sequence of Bartonella quintana JK 73.</title>
        <authorList>
            <consortium name="The Broad Institute Genomics Platform"/>
            <consortium name="The Broad Institute Genome Sequencing Center for Infectious Disease"/>
            <person name="Feldgarden M."/>
            <person name="Kirby J."/>
            <person name="Birtles R."/>
            <person name="Dasch G."/>
            <person name="Hendrix L."/>
            <person name="Koehler J."/>
            <person name="Kosoy M."/>
            <person name="Young S."/>
            <person name="Zeng Q."/>
            <person name="Gargeya S."/>
            <person name="Fitzgerald M."/>
            <person name="Abouelleil A."/>
            <person name="Alvarado L."/>
            <person name="Chapman S.B."/>
            <person name="Gainer-Dewar J."/>
            <person name="Goldberg J."/>
            <person name="Griggs A."/>
            <person name="Gujja S."/>
            <person name="Hansen M."/>
            <person name="Howarth C."/>
            <person name="Imamovic A."/>
            <person name="Ireland A."/>
            <person name="Larimer J."/>
            <person name="McCowan C."/>
            <person name="Murphy C."/>
            <person name="Pearson M."/>
            <person name="Poon T.W."/>
            <person name="Priest M."/>
            <person name="Roberts A."/>
            <person name="Saif S."/>
            <person name="Shea T."/>
            <person name="Sykes S."/>
            <person name="Wortman J."/>
            <person name="Nusbaum C."/>
            <person name="Birren B."/>
        </authorList>
    </citation>
    <scope>NUCLEOTIDE SEQUENCE [LARGE SCALE GENOMIC DNA]</scope>
    <source>
        <strain evidence="1 2">JK 73</strain>
    </source>
</reference>